<protein>
    <submittedName>
        <fullName evidence="1">Uncharacterized protein</fullName>
    </submittedName>
</protein>
<evidence type="ECO:0000313" key="1">
    <source>
        <dbReference type="EMBL" id="KAJ7986464.1"/>
    </source>
</evidence>
<dbReference type="EMBL" id="CM055761">
    <property type="protein sequence ID" value="KAJ7986464.1"/>
    <property type="molecule type" value="Genomic_DNA"/>
</dbReference>
<reference evidence="1" key="1">
    <citation type="submission" date="2021-05" db="EMBL/GenBank/DDBJ databases">
        <authorList>
            <person name="Pan Q."/>
            <person name="Jouanno E."/>
            <person name="Zahm M."/>
            <person name="Klopp C."/>
            <person name="Cabau C."/>
            <person name="Louis A."/>
            <person name="Berthelot C."/>
            <person name="Parey E."/>
            <person name="Roest Crollius H."/>
            <person name="Montfort J."/>
            <person name="Robinson-Rechavi M."/>
            <person name="Bouchez O."/>
            <person name="Lampietro C."/>
            <person name="Lopez Roques C."/>
            <person name="Donnadieu C."/>
            <person name="Postlethwait J."/>
            <person name="Bobe J."/>
            <person name="Dillon D."/>
            <person name="Chandos A."/>
            <person name="von Hippel F."/>
            <person name="Guiguen Y."/>
        </authorList>
    </citation>
    <scope>NUCLEOTIDE SEQUENCE</scope>
    <source>
        <strain evidence="1">YG-Jan2019</strain>
    </source>
</reference>
<organism evidence="1 2">
    <name type="scientific">Dallia pectoralis</name>
    <name type="common">Alaska blackfish</name>
    <dbReference type="NCBI Taxonomy" id="75939"/>
    <lineage>
        <taxon>Eukaryota</taxon>
        <taxon>Metazoa</taxon>
        <taxon>Chordata</taxon>
        <taxon>Craniata</taxon>
        <taxon>Vertebrata</taxon>
        <taxon>Euteleostomi</taxon>
        <taxon>Actinopterygii</taxon>
        <taxon>Neopterygii</taxon>
        <taxon>Teleostei</taxon>
        <taxon>Protacanthopterygii</taxon>
        <taxon>Esociformes</taxon>
        <taxon>Umbridae</taxon>
        <taxon>Dallia</taxon>
    </lineage>
</organism>
<proteinExistence type="predicted"/>
<sequence length="692" mass="74409">MTPLVFLTLFFLASALTFSGAQSSCVGRCGGEYYRGYRCQCDYDCLTHNECCGDYESQCTTSGSCTGRCGESFRRGRECDCDSECSRYNKCCPDYGRRCGDEDVKNQTWPDLLVPTPETGSEVTEAGFYSESTSGSELSPTEPVPADPLDQTLDTTTPAAELVDLFFPTTSDPKEASGQEGTPSAVTNPNTVPEEPVNEAQTQETMLDSSTSPSASKPTPSGSSSEPTPTSPATTQPSDPISPSSETQSWTPGEDHPTLLPEGQEELDPEGQEAVSDKTLPEDSKPTASDQDNLGTVQAIDAASPTASTTASTGPTQVTPTVPEDLEVTTASQDSTALSTSEPDQTPSATAADPSSEQDTHKGDTPTTTRLGPSHPDTGDLTTGPTSDYKATPINSTKQEVGGVTTTPENGTTELLTGKPTEKPNPTKPSTVPDINQARGTDNPKDIQSDEHNNDNICSGHPVGAVTTLKNGTVVTFRGHYFWMLDSNRVPGPAHKITDVWGVPSPVDTVFTRCNCQGKTFIFKGGQYWRFENDVMDSGYPKLIREGFDGLQGQITAALSVPVYRRRRETVYFFKRGGLAQKYSYQSGTSPSCGRKVQYPVYTVGKRVARQTVSVLGPEINIRLTWRSFPSIVTSAVSIPTQQKPEGYNYYIFSRSKYYNVDMVGGQPVLAPPPASTAPEKNSAKDFLNCPK</sequence>
<gene>
    <name evidence="1" type="ORF">DPEC_G00340160</name>
</gene>
<keyword evidence="2" id="KW-1185">Reference proteome</keyword>
<accession>A0ACC2F554</accession>
<name>A0ACC2F554_DALPE</name>
<evidence type="ECO:0000313" key="2">
    <source>
        <dbReference type="Proteomes" id="UP001157502"/>
    </source>
</evidence>
<dbReference type="Proteomes" id="UP001157502">
    <property type="component" value="Chromosome 34"/>
</dbReference>
<comment type="caution">
    <text evidence="1">The sequence shown here is derived from an EMBL/GenBank/DDBJ whole genome shotgun (WGS) entry which is preliminary data.</text>
</comment>